<evidence type="ECO:0000313" key="7">
    <source>
        <dbReference type="EMBL" id="PRT56438.1"/>
    </source>
</evidence>
<feature type="coiled-coil region" evidence="4">
    <location>
        <begin position="808"/>
        <end position="842"/>
    </location>
</feature>
<dbReference type="RefSeq" id="XP_024666383.1">
    <property type="nucleotide sequence ID" value="XM_024810615.1"/>
</dbReference>
<feature type="compositionally biased region" description="Low complexity" evidence="5">
    <location>
        <begin position="906"/>
        <end position="915"/>
    </location>
</feature>
<dbReference type="GO" id="GO:0005643">
    <property type="term" value="C:nuclear pore"/>
    <property type="evidence" value="ECO:0007669"/>
    <property type="project" value="TreeGrafter"/>
</dbReference>
<dbReference type="EMBL" id="NDIQ01000022">
    <property type="protein sequence ID" value="PRT56438.1"/>
    <property type="molecule type" value="Genomic_DNA"/>
</dbReference>
<proteinExistence type="predicted"/>
<feature type="coiled-coil region" evidence="4">
    <location>
        <begin position="1278"/>
        <end position="1341"/>
    </location>
</feature>
<dbReference type="PANTHER" id="PTHR18898:SF2">
    <property type="entry name" value="NUCLEOPROTEIN TPR"/>
    <property type="match status" value="1"/>
</dbReference>
<feature type="coiled-coil region" evidence="4">
    <location>
        <begin position="179"/>
        <end position="206"/>
    </location>
</feature>
<comment type="caution">
    <text evidence="7">The sequence shown here is derived from an EMBL/GenBank/DDBJ whole genome shotgun (WGS) entry which is preliminary data.</text>
</comment>
<feature type="coiled-coil region" evidence="4">
    <location>
        <begin position="552"/>
        <end position="761"/>
    </location>
</feature>
<dbReference type="Proteomes" id="UP000238350">
    <property type="component" value="Unassembled WGS sequence"/>
</dbReference>
<sequence length="1636" mass="184837">MNEVLTAAKFLGIEPEFLASISSNVVDRIAIKAHEVEALQASSETGRADAQEVARLQTQVMALEVQLNNTQENCDSLNHTADGYKSLAEERAHQIKELEAARLATKREIEASADERRTLMESFEQKLSESRQLRSELDAANRCSSEARRSATELELATVKLGAELATAKSSEQKYKLAADRNQATVDWLNDELQRLRSEYTEFRQSMLDQLQEKTTQLETTEATYRGIRQSHEILKGYYNEKSLRLEESMSTLQRLRVELTSERSAFEAEMSAQKRITTVLEETVGQYKVRFTELEAELNEERAAAEKKVNSLQAKLSSQSIESSTLQEKLQMAEEQLSEVYETTANGTIIADQSRGSTADQSRLTNRSLNGLLSPSATILSEFRRNGGSIVDLNQSYQRAKKEAANWKRKYEHLRQDMDQIMQELETNAPLFEAQQAENERLRQEFVEFSERFDTMSAKATESTEQIKDLERKLSDQSVERNLMVRQVNDLSRQLRHVLINNQLGADGEPLMTASEQRALDQIFNQSDQEEQDDSDTNKLISQRMMLFKDIADLQQQNANLLRSCRALGQQMERQEMEAKETYQNLETETVAQATIALQTLQEKLSATLAELEITRKDRDMFRSMTKTGDAGSLLDAQSDLTQKLELLRREYEDYRLSSKQRLADAEARIIDGERTARDLHIQLAKAQAQVELITERKKSAEDDLQLSRAEQFTLTERIQTLRDSLHRQEQRAQLTNEEAVSLRQQLENLRTETAAMRAEQKIWTRTEKELSEGREVALAETAQLRAVIAKFEMRDGERDTASADAHRRLLQLIDRLQTTVSQLNRKVTSAEDQLKLVSHRREREFEAHSARELELSSQVSEFREKLSLAELSKEPLQLKINELLSKLSAAEKRADLRSSKQHETTSQTTSELESAIKAREIAEQQVEEMVNVVQASEEALANLRTKFAAQEKANADQASAQLLELSGANNELDSARREIEQLRELSVEIEKLQNSLSEKDAVIVDLNSQIATVQAQLAESKNETEAAQAQVLSKTESAAQASSRASSLESQVTTLQSQLSELQNQRDAAVADLQAKGRGWALDRDELETRIRETQAKVDDILPKYRDLQDQLENFIDQAQNTMAVDAGSEGSSSKIIEFLKQRNELAAQSLQVAQQEAQDLRSRLSKSEAELTSAKFAAEQFKTQLEEAKQTSLEPTVAAADLEAANAATEVLKQQLTEQSQRANELENKVSELKDTLRSREEELSISRAEVEARTARVTQLEVDNARWNTRTEALQSAQEDAALARTQLGNLRNEAQEKLAKARKDRADLRQEVSTLRESLEIKTAELEKLRAETEADAVVSEMVDLDAAEPEVEAKTPIESSAGLKEKQERIEFLENEVNKVSDDLVEAQAATQAAEDRCKKLQKELHQLQNAFNEVKKQDSDKAERLSALEKKLEELEKAPNAVAPESMDPLVVSMLTAESPDSEELTALRQTLVEKAGQEPVTDYTVKVETATKAVLKDRTRDYVRKQIDSTKSQLQTEFEEDLKSKLEEQRKKVEALLETKSKLKHKLLQAKTESLEQKNQELSLMVRKLKGGIIDADVKTLPSGVTKVVNNKQKAPEVNRPQVNRGNRSVKRGNTDQSGGNNKKRKED</sequence>
<dbReference type="Pfam" id="PF25785">
    <property type="entry name" value="TPR"/>
    <property type="match status" value="1"/>
</dbReference>
<evidence type="ECO:0000256" key="4">
    <source>
        <dbReference type="SAM" id="Coils"/>
    </source>
</evidence>
<feature type="domain" description="NUA/TPR/MLP1-2-like" evidence="6">
    <location>
        <begin position="467"/>
        <end position="578"/>
    </location>
</feature>
<dbReference type="GO" id="GO:0017056">
    <property type="term" value="F:structural constituent of nuclear pore"/>
    <property type="evidence" value="ECO:0007669"/>
    <property type="project" value="TreeGrafter"/>
</dbReference>
<evidence type="ECO:0000256" key="2">
    <source>
        <dbReference type="ARBA" id="ARBA00023054"/>
    </source>
</evidence>
<organism evidence="7 8">
    <name type="scientific">Wickerhamiella sorbophila</name>
    <dbReference type="NCBI Taxonomy" id="45607"/>
    <lineage>
        <taxon>Eukaryota</taxon>
        <taxon>Fungi</taxon>
        <taxon>Dikarya</taxon>
        <taxon>Ascomycota</taxon>
        <taxon>Saccharomycotina</taxon>
        <taxon>Dipodascomycetes</taxon>
        <taxon>Dipodascales</taxon>
        <taxon>Trichomonascaceae</taxon>
        <taxon>Wickerhamiella</taxon>
    </lineage>
</organism>
<name>A0A2T0FN65_9ASCO</name>
<comment type="subcellular location">
    <subcellularLocation>
        <location evidence="1">Nucleus</location>
    </subcellularLocation>
</comment>
<dbReference type="STRING" id="45607.A0A2T0FN65"/>
<feature type="coiled-coil region" evidence="4">
    <location>
        <begin position="53"/>
        <end position="140"/>
    </location>
</feature>
<evidence type="ECO:0000256" key="5">
    <source>
        <dbReference type="SAM" id="MobiDB-lite"/>
    </source>
</evidence>
<keyword evidence="2 4" id="KW-0175">Coiled coil</keyword>
<dbReference type="GO" id="GO:0006406">
    <property type="term" value="P:mRNA export from nucleus"/>
    <property type="evidence" value="ECO:0007669"/>
    <property type="project" value="TreeGrafter"/>
</dbReference>
<feature type="coiled-coil region" evidence="4">
    <location>
        <begin position="1369"/>
        <end position="1445"/>
    </location>
</feature>
<feature type="coiled-coil region" evidence="4">
    <location>
        <begin position="391"/>
        <end position="481"/>
    </location>
</feature>
<feature type="region of interest" description="Disordered" evidence="5">
    <location>
        <begin position="896"/>
        <end position="915"/>
    </location>
</feature>
<feature type="coiled-coil region" evidence="4">
    <location>
        <begin position="1527"/>
        <end position="1573"/>
    </location>
</feature>
<dbReference type="PANTHER" id="PTHR18898">
    <property type="entry name" value="NUCLEOPROTEIN TPR-RELATED"/>
    <property type="match status" value="1"/>
</dbReference>
<evidence type="ECO:0000259" key="6">
    <source>
        <dbReference type="Pfam" id="PF25785"/>
    </source>
</evidence>
<gene>
    <name evidence="7" type="ORF">B9G98_04058</name>
</gene>
<accession>A0A2T0FN65</accession>
<keyword evidence="8" id="KW-1185">Reference proteome</keyword>
<feature type="compositionally biased region" description="Basic and acidic residues" evidence="5">
    <location>
        <begin position="896"/>
        <end position="905"/>
    </location>
</feature>
<dbReference type="GeneID" id="36517806"/>
<evidence type="ECO:0000313" key="8">
    <source>
        <dbReference type="Proteomes" id="UP000238350"/>
    </source>
</evidence>
<keyword evidence="3" id="KW-0539">Nucleus</keyword>
<feature type="region of interest" description="Disordered" evidence="5">
    <location>
        <begin position="1593"/>
        <end position="1636"/>
    </location>
</feature>
<dbReference type="InterPro" id="IPR057974">
    <property type="entry name" value="NUA/TPR/MLP1-2-like_dom"/>
</dbReference>
<feature type="coiled-coil region" evidence="4">
    <location>
        <begin position="1107"/>
        <end position="1246"/>
    </location>
</feature>
<reference evidence="7 8" key="1">
    <citation type="submission" date="2017-04" db="EMBL/GenBank/DDBJ databases">
        <title>Genome sequencing of [Candida] sorbophila.</title>
        <authorList>
            <person name="Ahn J.O."/>
        </authorList>
    </citation>
    <scope>NUCLEOTIDE SEQUENCE [LARGE SCALE GENOMIC DNA]</scope>
    <source>
        <strain evidence="7 8">DS02</strain>
    </source>
</reference>
<evidence type="ECO:0000256" key="1">
    <source>
        <dbReference type="ARBA" id="ARBA00004123"/>
    </source>
</evidence>
<dbReference type="OrthoDB" id="343070at2759"/>
<feature type="coiled-coil region" evidence="4">
    <location>
        <begin position="289"/>
        <end position="344"/>
    </location>
</feature>
<protein>
    <submittedName>
        <fullName evidence="7">Protein MLP1</fullName>
    </submittedName>
</protein>
<evidence type="ECO:0000256" key="3">
    <source>
        <dbReference type="ARBA" id="ARBA00023242"/>
    </source>
</evidence>